<dbReference type="Gene3D" id="1.20.1280.290">
    <property type="match status" value="1"/>
</dbReference>
<comment type="caution">
    <text evidence="6">The sequence shown here is derived from an EMBL/GenBank/DDBJ whole genome shotgun (WGS) entry which is preliminary data.</text>
</comment>
<dbReference type="Pfam" id="PF04193">
    <property type="entry name" value="PQ-loop"/>
    <property type="match status" value="1"/>
</dbReference>
<evidence type="ECO:0000313" key="6">
    <source>
        <dbReference type="EMBL" id="MPM63330.1"/>
    </source>
</evidence>
<comment type="subcellular location">
    <subcellularLocation>
        <location evidence="1">Membrane</location>
        <topology evidence="1">Multi-pass membrane protein</topology>
    </subcellularLocation>
</comment>
<dbReference type="AlphaFoldDB" id="A0A645BCY9"/>
<proteinExistence type="predicted"/>
<feature type="transmembrane region" description="Helical" evidence="5">
    <location>
        <begin position="12"/>
        <end position="31"/>
    </location>
</feature>
<dbReference type="EMBL" id="VSSQ01019347">
    <property type="protein sequence ID" value="MPM63330.1"/>
    <property type="molecule type" value="Genomic_DNA"/>
</dbReference>
<evidence type="ECO:0000256" key="2">
    <source>
        <dbReference type="ARBA" id="ARBA00022692"/>
    </source>
</evidence>
<protein>
    <submittedName>
        <fullName evidence="6">Uncharacterized protein</fullName>
    </submittedName>
</protein>
<evidence type="ECO:0000256" key="3">
    <source>
        <dbReference type="ARBA" id="ARBA00022989"/>
    </source>
</evidence>
<gene>
    <name evidence="6" type="ORF">SDC9_110210</name>
</gene>
<feature type="transmembrane region" description="Helical" evidence="5">
    <location>
        <begin position="43"/>
        <end position="61"/>
    </location>
</feature>
<reference evidence="6" key="1">
    <citation type="submission" date="2019-08" db="EMBL/GenBank/DDBJ databases">
        <authorList>
            <person name="Kucharzyk K."/>
            <person name="Murdoch R.W."/>
            <person name="Higgins S."/>
            <person name="Loffler F."/>
        </authorList>
    </citation>
    <scope>NUCLEOTIDE SEQUENCE</scope>
</reference>
<feature type="transmembrane region" description="Helical" evidence="5">
    <location>
        <begin position="73"/>
        <end position="97"/>
    </location>
</feature>
<name>A0A645BCY9_9ZZZZ</name>
<evidence type="ECO:0000256" key="5">
    <source>
        <dbReference type="SAM" id="Phobius"/>
    </source>
</evidence>
<dbReference type="InterPro" id="IPR006603">
    <property type="entry name" value="PQ-loop_rpt"/>
</dbReference>
<dbReference type="GO" id="GO:0016020">
    <property type="term" value="C:membrane"/>
    <property type="evidence" value="ECO:0007669"/>
    <property type="project" value="UniProtKB-SubCell"/>
</dbReference>
<sequence>MLQAIIKELSAMNFYDYLQLLGGFILAGSYIPQIIKTYRIKKVSDISIAFWGFLFIGLSLMEVNALHLGTIGIYSYAITETANVFLCGVFLAQVIYYRKKNK</sequence>
<organism evidence="6">
    <name type="scientific">bioreactor metagenome</name>
    <dbReference type="NCBI Taxonomy" id="1076179"/>
    <lineage>
        <taxon>unclassified sequences</taxon>
        <taxon>metagenomes</taxon>
        <taxon>ecological metagenomes</taxon>
    </lineage>
</organism>
<evidence type="ECO:0000256" key="1">
    <source>
        <dbReference type="ARBA" id="ARBA00004141"/>
    </source>
</evidence>
<keyword evidence="3 5" id="KW-1133">Transmembrane helix</keyword>
<accession>A0A645BCY9</accession>
<evidence type="ECO:0000256" key="4">
    <source>
        <dbReference type="ARBA" id="ARBA00023136"/>
    </source>
</evidence>
<keyword evidence="4 5" id="KW-0472">Membrane</keyword>
<keyword evidence="2 5" id="KW-0812">Transmembrane</keyword>